<dbReference type="Pfam" id="PF17996">
    <property type="entry name" value="CE2_N"/>
    <property type="match status" value="1"/>
</dbReference>
<dbReference type="RefSeq" id="WP_346244797.1">
    <property type="nucleotide sequence ID" value="NZ_JBDIZK010000001.1"/>
</dbReference>
<comment type="caution">
    <text evidence="4">The sequence shown here is derived from an EMBL/GenBank/DDBJ whole genome shotgun (WGS) entry which is preliminary data.</text>
</comment>
<evidence type="ECO:0000259" key="3">
    <source>
        <dbReference type="Pfam" id="PF17996"/>
    </source>
</evidence>
<feature type="chain" id="PRO_5045453092" evidence="1">
    <location>
        <begin position="22"/>
        <end position="346"/>
    </location>
</feature>
<evidence type="ECO:0000256" key="1">
    <source>
        <dbReference type="SAM" id="SignalP"/>
    </source>
</evidence>
<dbReference type="Proteomes" id="UP001427805">
    <property type="component" value="Unassembled WGS sequence"/>
</dbReference>
<dbReference type="PANTHER" id="PTHR37834">
    <property type="entry name" value="GDSL-LIKE LIPASE/ACYLHYDROLASE DOMAIN PROTEIN (AFU_ORTHOLOGUE AFUA_2G00620)"/>
    <property type="match status" value="1"/>
</dbReference>
<proteinExistence type="predicted"/>
<evidence type="ECO:0000313" key="4">
    <source>
        <dbReference type="EMBL" id="MEN3745792.1"/>
    </source>
</evidence>
<evidence type="ECO:0000313" key="5">
    <source>
        <dbReference type="Proteomes" id="UP001427805"/>
    </source>
</evidence>
<dbReference type="PANTHER" id="PTHR37834:SF2">
    <property type="entry name" value="ESTERASE, SGNH HYDROLASE-TYPE"/>
    <property type="match status" value="1"/>
</dbReference>
<dbReference type="InterPro" id="IPR037461">
    <property type="entry name" value="CtCE2-like_dom"/>
</dbReference>
<accession>A0ABV0B3L5</accession>
<dbReference type="InterPro" id="IPR052762">
    <property type="entry name" value="PCW_deacetylase/CE"/>
</dbReference>
<dbReference type="Gene3D" id="2.60.120.260">
    <property type="entry name" value="Galactose-binding domain-like"/>
    <property type="match status" value="1"/>
</dbReference>
<dbReference type="CDD" id="cd01831">
    <property type="entry name" value="Endoglucanase_E_like"/>
    <property type="match status" value="1"/>
</dbReference>
<dbReference type="SUPFAM" id="SSF52266">
    <property type="entry name" value="SGNH hydrolase"/>
    <property type="match status" value="1"/>
</dbReference>
<protein>
    <submittedName>
        <fullName evidence="4">GDSL-type esterase/lipase family protein</fullName>
    </submittedName>
</protein>
<feature type="domain" description="Carbohydrate esterase 2 N-terminal" evidence="3">
    <location>
        <begin position="28"/>
        <end position="125"/>
    </location>
</feature>
<evidence type="ECO:0000259" key="2">
    <source>
        <dbReference type="Pfam" id="PF13472"/>
    </source>
</evidence>
<organism evidence="4 5">
    <name type="scientific">Sphingomonas rustica</name>
    <dbReference type="NCBI Taxonomy" id="3103142"/>
    <lineage>
        <taxon>Bacteria</taxon>
        <taxon>Pseudomonadati</taxon>
        <taxon>Pseudomonadota</taxon>
        <taxon>Alphaproteobacteria</taxon>
        <taxon>Sphingomonadales</taxon>
        <taxon>Sphingomonadaceae</taxon>
        <taxon>Sphingomonas</taxon>
    </lineage>
</organism>
<keyword evidence="1" id="KW-0732">Signal</keyword>
<sequence>MKRIWAAVAAMLLVAGADAPAPIPVYEGGRVVRDADGALRSGWPGVYFEGRFTGRAVDVGVETKREQVRVLVDGVEKARLGEGFSGRKRIGGLRPGAHLVRLERLTESQPGDFRFLGFWPVDGKALPITARVRQIEIIGDSHSVGYADTSTVRDCDSAKVHATTDTQQAYGPLLARRFDADYRVIAWSGYGIVRNYDGKAPGESLPFLYPRIIPGETAELRVRDAWHPQLIVIYLGTNDFSTPVKPGEAWADEAALRRAWHQRYVGFVREIAANQPQAQFVLVGGPSFATDVQSVAAELATSHIKVTTMRTPEMALDSCHWHPSLKDQRALADTLDKTVSGMRILW</sequence>
<dbReference type="Gene3D" id="3.40.50.1110">
    <property type="entry name" value="SGNH hydrolase"/>
    <property type="match status" value="1"/>
</dbReference>
<dbReference type="Pfam" id="PF13472">
    <property type="entry name" value="Lipase_GDSL_2"/>
    <property type="match status" value="1"/>
</dbReference>
<gene>
    <name evidence="4" type="ORF">TPR58_01335</name>
</gene>
<name>A0ABV0B3L5_9SPHN</name>
<feature type="signal peptide" evidence="1">
    <location>
        <begin position="1"/>
        <end position="21"/>
    </location>
</feature>
<reference evidence="4 5" key="1">
    <citation type="submission" date="2024-05" db="EMBL/GenBank/DDBJ databases">
        <title>Sphingomonas sp. HF-S3 16S ribosomal RNA gene Genome sequencing and assembly.</title>
        <authorList>
            <person name="Lee H."/>
        </authorList>
    </citation>
    <scope>NUCLEOTIDE SEQUENCE [LARGE SCALE GENOMIC DNA]</scope>
    <source>
        <strain evidence="4 5">HF-S3</strain>
    </source>
</reference>
<feature type="domain" description="SGNH hydrolase-type esterase" evidence="2">
    <location>
        <begin position="138"/>
        <end position="285"/>
    </location>
</feature>
<dbReference type="InterPro" id="IPR040794">
    <property type="entry name" value="CE2_N"/>
</dbReference>
<dbReference type="EMBL" id="JBDIZK010000001">
    <property type="protein sequence ID" value="MEN3745792.1"/>
    <property type="molecule type" value="Genomic_DNA"/>
</dbReference>
<dbReference type="InterPro" id="IPR013830">
    <property type="entry name" value="SGNH_hydro"/>
</dbReference>
<keyword evidence="5" id="KW-1185">Reference proteome</keyword>
<dbReference type="InterPro" id="IPR036514">
    <property type="entry name" value="SGNH_hydro_sf"/>
</dbReference>